<dbReference type="RefSeq" id="WP_109236324.1">
    <property type="nucleotide sequence ID" value="NZ_BMXZ01000002.1"/>
</dbReference>
<organism evidence="3 4">
    <name type="scientific">Ignatzschineria indica</name>
    <dbReference type="NCBI Taxonomy" id="472583"/>
    <lineage>
        <taxon>Bacteria</taxon>
        <taxon>Pseudomonadati</taxon>
        <taxon>Pseudomonadota</taxon>
        <taxon>Gammaproteobacteria</taxon>
        <taxon>Cardiobacteriales</taxon>
        <taxon>Ignatzschineriaceae</taxon>
        <taxon>Ignatzschineria</taxon>
    </lineage>
</organism>
<evidence type="ECO:0000313" key="4">
    <source>
        <dbReference type="Proteomes" id="UP000244948"/>
    </source>
</evidence>
<dbReference type="PANTHER" id="PTHR43777:SF1">
    <property type="entry name" value="MOLYBDENUM COFACTOR CYTIDYLYLTRANSFERASE"/>
    <property type="match status" value="1"/>
</dbReference>
<dbReference type="EMBL" id="QEWR01000003">
    <property type="protein sequence ID" value="PWD83110.1"/>
    <property type="molecule type" value="Genomic_DNA"/>
</dbReference>
<dbReference type="Gene3D" id="3.90.550.10">
    <property type="entry name" value="Spore Coat Polysaccharide Biosynthesis Protein SpsA, Chain A"/>
    <property type="match status" value="1"/>
</dbReference>
<evidence type="ECO:0000259" key="2">
    <source>
        <dbReference type="Pfam" id="PF12804"/>
    </source>
</evidence>
<keyword evidence="4" id="KW-1185">Reference proteome</keyword>
<evidence type="ECO:0000313" key="3">
    <source>
        <dbReference type="EMBL" id="PWD83110.1"/>
    </source>
</evidence>
<dbReference type="Proteomes" id="UP000244948">
    <property type="component" value="Unassembled WGS sequence"/>
</dbReference>
<protein>
    <submittedName>
        <fullName evidence="3">Nucleotidyltransferase family protein</fullName>
    </submittedName>
</protein>
<keyword evidence="1" id="KW-0460">Magnesium</keyword>
<accession>A0A2U2AJZ9</accession>
<proteinExistence type="predicted"/>
<feature type="domain" description="MobA-like NTP transferase" evidence="2">
    <location>
        <begin position="6"/>
        <end position="174"/>
    </location>
</feature>
<name>A0A2U2AJZ9_9GAMM</name>
<gene>
    <name evidence="3" type="ORF">DC082_06745</name>
</gene>
<dbReference type="SUPFAM" id="SSF53448">
    <property type="entry name" value="Nucleotide-diphospho-sugar transferases"/>
    <property type="match status" value="1"/>
</dbReference>
<dbReference type="PANTHER" id="PTHR43777">
    <property type="entry name" value="MOLYBDENUM COFACTOR CYTIDYLYLTRANSFERASE"/>
    <property type="match status" value="1"/>
</dbReference>
<dbReference type="InterPro" id="IPR025877">
    <property type="entry name" value="MobA-like_NTP_Trfase"/>
</dbReference>
<dbReference type="InterPro" id="IPR029044">
    <property type="entry name" value="Nucleotide-diphossugar_trans"/>
</dbReference>
<reference evidence="3 4" key="1">
    <citation type="journal article" date="2018" name="Genome Announc.">
        <title>Ignatzschineria cameli sp. nov., isolated from necrotic foot tissue of dromedaries (Camelus dromedarius) and associated maggots (Wohlfahrtia species) in Dubai.</title>
        <authorList>
            <person name="Tsang C.C."/>
            <person name="Tang J.Y."/>
            <person name="Fong J.Y."/>
            <person name="Kinne J."/>
            <person name="Lee H.H."/>
            <person name="Joseph M."/>
            <person name="Jose S."/>
            <person name="Schuster R.K."/>
            <person name="Tang Y."/>
            <person name="Sivakumar S."/>
            <person name="Chen J.H."/>
            <person name="Teng J.L."/>
            <person name="Lau S.K."/>
            <person name="Wernery U."/>
            <person name="Woo P.C."/>
        </authorList>
    </citation>
    <scope>NUCLEOTIDE SEQUENCE [LARGE SCALE GENOMIC DNA]</scope>
    <source>
        <strain evidence="3 4">KCTC 22643</strain>
    </source>
</reference>
<sequence length="218" mass="24186">MAIGIFIMAAGLSRRFKAESNQHKLLVSPPLFEEALLTLTYNRVKEAFKEEEIVIITNQSEPEVTALAHSLHPHILTIESNGLGDSIGIAAQSLLMGNHASLKALEGIFILPADLPYLLSETLILLKGYLEKSEHPIIRPQFHHISGHPVGFKAMLFPQLATLTGDLGAQKLLKPELTRNISVFDPGIIWDIDTPEDLLTQPGDHQWYSAPYLRVNRS</sequence>
<keyword evidence="3" id="KW-0808">Transferase</keyword>
<dbReference type="GO" id="GO:0016779">
    <property type="term" value="F:nucleotidyltransferase activity"/>
    <property type="evidence" value="ECO:0007669"/>
    <property type="project" value="UniProtKB-ARBA"/>
</dbReference>
<evidence type="ECO:0000256" key="1">
    <source>
        <dbReference type="ARBA" id="ARBA00022842"/>
    </source>
</evidence>
<comment type="caution">
    <text evidence="3">The sequence shown here is derived from an EMBL/GenBank/DDBJ whole genome shotgun (WGS) entry which is preliminary data.</text>
</comment>
<dbReference type="Pfam" id="PF12804">
    <property type="entry name" value="NTP_transf_3"/>
    <property type="match status" value="1"/>
</dbReference>
<dbReference type="AlphaFoldDB" id="A0A2U2AJZ9"/>